<keyword evidence="6 13" id="KW-0686">Riboflavin biosynthesis</keyword>
<gene>
    <name evidence="18" type="primary">ribD</name>
    <name evidence="18" type="ORF">ETAA1_11480</name>
</gene>
<dbReference type="GO" id="GO:0008835">
    <property type="term" value="F:diaminohydroxyphosphoribosylaminopyrimidine deaminase activity"/>
    <property type="evidence" value="ECO:0007669"/>
    <property type="project" value="UniProtKB-EC"/>
</dbReference>
<comment type="cofactor">
    <cofactor evidence="13 16">
        <name>Zn(2+)</name>
        <dbReference type="ChEBI" id="CHEBI:29105"/>
    </cofactor>
    <text evidence="13 16">Binds 1 zinc ion.</text>
</comment>
<dbReference type="Gene3D" id="3.40.140.10">
    <property type="entry name" value="Cytidine Deaminase, domain 2"/>
    <property type="match status" value="1"/>
</dbReference>
<proteinExistence type="inferred from homology"/>
<accession>A0A517XP37</accession>
<organism evidence="18 19">
    <name type="scientific">Urbifossiella limnaea</name>
    <dbReference type="NCBI Taxonomy" id="2528023"/>
    <lineage>
        <taxon>Bacteria</taxon>
        <taxon>Pseudomonadati</taxon>
        <taxon>Planctomycetota</taxon>
        <taxon>Planctomycetia</taxon>
        <taxon>Gemmatales</taxon>
        <taxon>Gemmataceae</taxon>
        <taxon>Urbifossiella</taxon>
    </lineage>
</organism>
<dbReference type="GO" id="GO:0008703">
    <property type="term" value="F:5-amino-6-(5-phosphoribosylamino)uracil reductase activity"/>
    <property type="evidence" value="ECO:0007669"/>
    <property type="project" value="UniProtKB-EC"/>
</dbReference>
<dbReference type="PROSITE" id="PS51747">
    <property type="entry name" value="CYT_DCMP_DEAMINASES_2"/>
    <property type="match status" value="1"/>
</dbReference>
<sequence>MRHALALAARGRGAVEPNPMVGAVVLDAAGAVVGEGWHQRFGGPHAEVHALAAAGERARGGTLVVTLEPCCHQGKTPPCTDAVLAAGVARVVAAMADPFPRVAGGGLARLRDAGVVVEVGVSEAEARRLNAAYLKLLATGRPWVHLKWAMSLDGKTATRAGDSQWISGPESRQRVHELRGVVDAIVVGRGTVEADDPALTARPPGPRAPTRVVLTAAGRLPDRCRLRDTARAVPVLVFTAAGNEGRIAGWAEEGAEVVALPAGEGGLSVDAVLAELGRRRMTHVLVEGGAAVHGAFLDAGAADELHVFVAPLLIGGAAAPGATGGRGVEKLVAALRLGEMTAAPSGADVYLHATRTAGGVSS</sequence>
<feature type="binding site" evidence="15">
    <location>
        <position position="195"/>
    </location>
    <ligand>
        <name>NADP(+)</name>
        <dbReference type="ChEBI" id="CHEBI:58349"/>
    </ligand>
</feature>
<keyword evidence="9 13" id="KW-0862">Zinc</keyword>
<feature type="binding site" evidence="15">
    <location>
        <position position="287"/>
    </location>
    <ligand>
        <name>substrate</name>
    </ligand>
</feature>
<feature type="active site" description="Proton donor" evidence="14">
    <location>
        <position position="47"/>
    </location>
</feature>
<feature type="binding site" evidence="15">
    <location>
        <position position="165"/>
    </location>
    <ligand>
        <name>NADP(+)</name>
        <dbReference type="ChEBI" id="CHEBI:58349"/>
    </ligand>
</feature>
<dbReference type="Proteomes" id="UP000319576">
    <property type="component" value="Chromosome"/>
</dbReference>
<feature type="binding site" evidence="16">
    <location>
        <position position="79"/>
    </location>
    <ligand>
        <name>Zn(2+)</name>
        <dbReference type="ChEBI" id="CHEBI:29105"/>
        <note>catalytic</note>
    </ligand>
</feature>
<comment type="catalytic activity">
    <reaction evidence="13">
        <text>5-amino-6-(5-phospho-D-ribitylamino)uracil + NADP(+) = 5-amino-6-(5-phospho-D-ribosylamino)uracil + NADPH + H(+)</text>
        <dbReference type="Rhea" id="RHEA:17845"/>
        <dbReference type="ChEBI" id="CHEBI:15378"/>
        <dbReference type="ChEBI" id="CHEBI:57783"/>
        <dbReference type="ChEBI" id="CHEBI:58349"/>
        <dbReference type="ChEBI" id="CHEBI:58421"/>
        <dbReference type="ChEBI" id="CHEBI:58453"/>
        <dbReference type="EC" id="1.1.1.193"/>
    </reaction>
</comment>
<feature type="binding site" evidence="15">
    <location>
        <position position="179"/>
    </location>
    <ligand>
        <name>substrate</name>
    </ligand>
</feature>
<feature type="binding site" evidence="16">
    <location>
        <position position="70"/>
    </location>
    <ligand>
        <name>Zn(2+)</name>
        <dbReference type="ChEBI" id="CHEBI:29105"/>
        <note>catalytic</note>
    </ligand>
</feature>
<dbReference type="PANTHER" id="PTHR38011">
    <property type="entry name" value="DIHYDROFOLATE REDUCTASE FAMILY PROTEIN (AFU_ORTHOLOGUE AFUA_8G06820)"/>
    <property type="match status" value="1"/>
</dbReference>
<evidence type="ECO:0000256" key="7">
    <source>
        <dbReference type="ARBA" id="ARBA00022723"/>
    </source>
</evidence>
<evidence type="ECO:0000256" key="9">
    <source>
        <dbReference type="ARBA" id="ARBA00022833"/>
    </source>
</evidence>
<evidence type="ECO:0000259" key="17">
    <source>
        <dbReference type="PROSITE" id="PS51747"/>
    </source>
</evidence>
<dbReference type="GO" id="GO:0009231">
    <property type="term" value="P:riboflavin biosynthetic process"/>
    <property type="evidence" value="ECO:0007669"/>
    <property type="project" value="UniProtKB-UniPathway"/>
</dbReference>
<dbReference type="NCBIfam" id="TIGR00326">
    <property type="entry name" value="eubact_ribD"/>
    <property type="match status" value="1"/>
</dbReference>
<dbReference type="InterPro" id="IPR050765">
    <property type="entry name" value="Riboflavin_Biosynth_HTPR"/>
</dbReference>
<dbReference type="PIRSF" id="PIRSF006769">
    <property type="entry name" value="RibD"/>
    <property type="match status" value="1"/>
</dbReference>
<comment type="pathway">
    <text evidence="2 13">Cofactor biosynthesis; riboflavin biosynthesis; 5-amino-6-(D-ribitylamino)uracil from GTP: step 2/4.</text>
</comment>
<dbReference type="GO" id="GO:0050661">
    <property type="term" value="F:NADP binding"/>
    <property type="evidence" value="ECO:0007669"/>
    <property type="project" value="InterPro"/>
</dbReference>
<dbReference type="InterPro" id="IPR011549">
    <property type="entry name" value="RibD_C"/>
</dbReference>
<keyword evidence="11 13" id="KW-0560">Oxidoreductase</keyword>
<evidence type="ECO:0000256" key="12">
    <source>
        <dbReference type="ARBA" id="ARBA00023268"/>
    </source>
</evidence>
<dbReference type="RefSeq" id="WP_145235090.1">
    <property type="nucleotide sequence ID" value="NZ_CP036273.1"/>
</dbReference>
<dbReference type="SUPFAM" id="SSF53927">
    <property type="entry name" value="Cytidine deaminase-like"/>
    <property type="match status" value="1"/>
</dbReference>
<dbReference type="OrthoDB" id="9800865at2"/>
<dbReference type="PANTHER" id="PTHR38011:SF7">
    <property type="entry name" value="2,5-DIAMINO-6-RIBOSYLAMINO-4(3H)-PYRIMIDINONE 5'-PHOSPHATE REDUCTASE"/>
    <property type="match status" value="1"/>
</dbReference>
<evidence type="ECO:0000256" key="14">
    <source>
        <dbReference type="PIRSR" id="PIRSR006769-1"/>
    </source>
</evidence>
<feature type="binding site" evidence="15">
    <location>
        <position position="202"/>
    </location>
    <ligand>
        <name>substrate</name>
    </ligand>
</feature>
<evidence type="ECO:0000256" key="11">
    <source>
        <dbReference type="ARBA" id="ARBA00023002"/>
    </source>
</evidence>
<dbReference type="EC" id="1.1.1.193" evidence="13"/>
<dbReference type="SUPFAM" id="SSF53597">
    <property type="entry name" value="Dihydrofolate reductase-like"/>
    <property type="match status" value="1"/>
</dbReference>
<dbReference type="CDD" id="cd01284">
    <property type="entry name" value="Riboflavin_deaminase-reductase"/>
    <property type="match status" value="1"/>
</dbReference>
<evidence type="ECO:0000256" key="6">
    <source>
        <dbReference type="ARBA" id="ARBA00022619"/>
    </source>
</evidence>
<dbReference type="KEGG" id="uli:ETAA1_11480"/>
<feature type="binding site" evidence="15">
    <location>
        <begin position="289"/>
        <end position="295"/>
    </location>
    <ligand>
        <name>NADP(+)</name>
        <dbReference type="ChEBI" id="CHEBI:58349"/>
    </ligand>
</feature>
<keyword evidence="8 13" id="KW-0378">Hydrolase</keyword>
<dbReference type="InterPro" id="IPR016193">
    <property type="entry name" value="Cytidine_deaminase-like"/>
</dbReference>
<comment type="pathway">
    <text evidence="3 13">Cofactor biosynthesis; riboflavin biosynthesis; 5-amino-6-(D-ribitylamino)uracil from GTP: step 3/4.</text>
</comment>
<keyword evidence="12" id="KW-0511">Multifunctional enzyme</keyword>
<reference evidence="18 19" key="1">
    <citation type="submission" date="2019-02" db="EMBL/GenBank/DDBJ databases">
        <title>Deep-cultivation of Planctomycetes and their phenomic and genomic characterization uncovers novel biology.</title>
        <authorList>
            <person name="Wiegand S."/>
            <person name="Jogler M."/>
            <person name="Boedeker C."/>
            <person name="Pinto D."/>
            <person name="Vollmers J."/>
            <person name="Rivas-Marin E."/>
            <person name="Kohn T."/>
            <person name="Peeters S.H."/>
            <person name="Heuer A."/>
            <person name="Rast P."/>
            <person name="Oberbeckmann S."/>
            <person name="Bunk B."/>
            <person name="Jeske O."/>
            <person name="Meyerdierks A."/>
            <person name="Storesund J.E."/>
            <person name="Kallscheuer N."/>
            <person name="Luecker S."/>
            <person name="Lage O.M."/>
            <person name="Pohl T."/>
            <person name="Merkel B.J."/>
            <person name="Hornburger P."/>
            <person name="Mueller R.-W."/>
            <person name="Bruemmer F."/>
            <person name="Labrenz M."/>
            <person name="Spormann A.M."/>
            <person name="Op den Camp H."/>
            <person name="Overmann J."/>
            <person name="Amann R."/>
            <person name="Jetten M.S.M."/>
            <person name="Mascher T."/>
            <person name="Medema M.H."/>
            <person name="Devos D.P."/>
            <person name="Kaster A.-K."/>
            <person name="Ovreas L."/>
            <person name="Rohde M."/>
            <person name="Galperin M.Y."/>
            <person name="Jogler C."/>
        </authorList>
    </citation>
    <scope>NUCLEOTIDE SEQUENCE [LARGE SCALE GENOMIC DNA]</scope>
    <source>
        <strain evidence="18 19">ETA_A1</strain>
    </source>
</reference>
<evidence type="ECO:0000256" key="2">
    <source>
        <dbReference type="ARBA" id="ARBA00004882"/>
    </source>
</evidence>
<comment type="similarity">
    <text evidence="4 13">In the N-terminal section; belongs to the cytidine and deoxycytidylate deaminase family.</text>
</comment>
<evidence type="ECO:0000256" key="4">
    <source>
        <dbReference type="ARBA" id="ARBA00005259"/>
    </source>
</evidence>
<dbReference type="InterPro" id="IPR004794">
    <property type="entry name" value="Eubact_RibD"/>
</dbReference>
<feature type="binding site" evidence="15">
    <location>
        <position position="149"/>
    </location>
    <ligand>
        <name>NADP(+)</name>
        <dbReference type="ChEBI" id="CHEBI:58349"/>
    </ligand>
</feature>
<dbReference type="AlphaFoldDB" id="A0A517XP37"/>
<dbReference type="Pfam" id="PF01872">
    <property type="entry name" value="RibD_C"/>
    <property type="match status" value="1"/>
</dbReference>
<feature type="binding site" evidence="15">
    <location>
        <position position="163"/>
    </location>
    <ligand>
        <name>substrate</name>
    </ligand>
</feature>
<dbReference type="UniPathway" id="UPA00275">
    <property type="reaction ID" value="UER00401"/>
</dbReference>
<evidence type="ECO:0000256" key="10">
    <source>
        <dbReference type="ARBA" id="ARBA00022857"/>
    </source>
</evidence>
<evidence type="ECO:0000256" key="15">
    <source>
        <dbReference type="PIRSR" id="PIRSR006769-2"/>
    </source>
</evidence>
<feature type="binding site" evidence="15">
    <location>
        <position position="199"/>
    </location>
    <ligand>
        <name>NADP(+)</name>
        <dbReference type="ChEBI" id="CHEBI:58349"/>
    </ligand>
</feature>
<keyword evidence="10 13" id="KW-0521">NADP</keyword>
<evidence type="ECO:0000313" key="18">
    <source>
        <dbReference type="EMBL" id="QDU19242.1"/>
    </source>
</evidence>
<dbReference type="FunFam" id="3.40.140.10:FF:000025">
    <property type="entry name" value="Riboflavin biosynthesis protein RibD"/>
    <property type="match status" value="1"/>
</dbReference>
<dbReference type="GO" id="GO:0008270">
    <property type="term" value="F:zinc ion binding"/>
    <property type="evidence" value="ECO:0007669"/>
    <property type="project" value="InterPro"/>
</dbReference>
<evidence type="ECO:0000256" key="3">
    <source>
        <dbReference type="ARBA" id="ARBA00004910"/>
    </source>
</evidence>
<dbReference type="EMBL" id="CP036273">
    <property type="protein sequence ID" value="QDU19242.1"/>
    <property type="molecule type" value="Genomic_DNA"/>
</dbReference>
<evidence type="ECO:0000256" key="1">
    <source>
        <dbReference type="ARBA" id="ARBA00002151"/>
    </source>
</evidence>
<evidence type="ECO:0000256" key="8">
    <source>
        <dbReference type="ARBA" id="ARBA00022801"/>
    </source>
</evidence>
<dbReference type="InterPro" id="IPR016192">
    <property type="entry name" value="APOBEC/CMP_deaminase_Zn-bd"/>
</dbReference>
<dbReference type="InterPro" id="IPR002125">
    <property type="entry name" value="CMP_dCMP_dom"/>
</dbReference>
<dbReference type="PROSITE" id="PS00903">
    <property type="entry name" value="CYT_DCMP_DEAMINASES_1"/>
    <property type="match status" value="1"/>
</dbReference>
<comment type="function">
    <text evidence="1 13">Converts 2,5-diamino-6-(ribosylamino)-4(3h)-pyrimidinone 5'-phosphate into 5-amino-6-(ribosylamino)-2,4(1h,3h)-pyrimidinedione 5'-phosphate.</text>
</comment>
<evidence type="ECO:0000256" key="16">
    <source>
        <dbReference type="PIRSR" id="PIRSR006769-3"/>
    </source>
</evidence>
<dbReference type="Gene3D" id="3.40.430.10">
    <property type="entry name" value="Dihydrofolate Reductase, subunit A"/>
    <property type="match status" value="1"/>
</dbReference>
<feature type="binding site" evidence="16">
    <location>
        <position position="45"/>
    </location>
    <ligand>
        <name>Zn(2+)</name>
        <dbReference type="ChEBI" id="CHEBI:29105"/>
        <note>catalytic</note>
    </ligand>
</feature>
<dbReference type="EC" id="3.5.4.26" evidence="13"/>
<dbReference type="InterPro" id="IPR024072">
    <property type="entry name" value="DHFR-like_dom_sf"/>
</dbReference>
<keyword evidence="7 13" id="KW-0479">Metal-binding</keyword>
<dbReference type="InterPro" id="IPR002734">
    <property type="entry name" value="RibDG_C"/>
</dbReference>
<comment type="similarity">
    <text evidence="5 13">In the C-terminal section; belongs to the HTP reductase family.</text>
</comment>
<protein>
    <recommendedName>
        <fullName evidence="13">Riboflavin biosynthesis protein RibD</fullName>
    </recommendedName>
    <domain>
        <recommendedName>
            <fullName evidence="13">Diaminohydroxyphosphoribosylaminopyrimidine deaminase</fullName>
            <shortName evidence="13">DRAP deaminase</shortName>
            <ecNumber evidence="13">3.5.4.26</ecNumber>
        </recommendedName>
        <alternativeName>
            <fullName evidence="13">Riboflavin-specific deaminase</fullName>
        </alternativeName>
    </domain>
    <domain>
        <recommendedName>
            <fullName evidence="13">5-amino-6-(5-phosphoribosylamino)uracil reductase</fullName>
            <ecNumber evidence="13">1.1.1.193</ecNumber>
        </recommendedName>
        <alternativeName>
            <fullName evidence="13">HTP reductase</fullName>
        </alternativeName>
    </domain>
</protein>
<feature type="binding site" evidence="15">
    <location>
        <position position="191"/>
    </location>
    <ligand>
        <name>NADP(+)</name>
        <dbReference type="ChEBI" id="CHEBI:58349"/>
    </ligand>
</feature>
<dbReference type="NCBIfam" id="TIGR00227">
    <property type="entry name" value="ribD_Cterm"/>
    <property type="match status" value="1"/>
</dbReference>
<dbReference type="Pfam" id="PF00383">
    <property type="entry name" value="dCMP_cyt_deam_1"/>
    <property type="match status" value="1"/>
</dbReference>
<keyword evidence="19" id="KW-1185">Reference proteome</keyword>
<name>A0A517XP37_9BACT</name>
<evidence type="ECO:0000313" key="19">
    <source>
        <dbReference type="Proteomes" id="UP000319576"/>
    </source>
</evidence>
<comment type="catalytic activity">
    <reaction evidence="13">
        <text>2,5-diamino-6-hydroxy-4-(5-phosphoribosylamino)-pyrimidine + H2O + H(+) = 5-amino-6-(5-phospho-D-ribosylamino)uracil + NH4(+)</text>
        <dbReference type="Rhea" id="RHEA:21868"/>
        <dbReference type="ChEBI" id="CHEBI:15377"/>
        <dbReference type="ChEBI" id="CHEBI:15378"/>
        <dbReference type="ChEBI" id="CHEBI:28938"/>
        <dbReference type="ChEBI" id="CHEBI:58453"/>
        <dbReference type="ChEBI" id="CHEBI:58614"/>
        <dbReference type="EC" id="3.5.4.26"/>
    </reaction>
</comment>
<evidence type="ECO:0000256" key="5">
    <source>
        <dbReference type="ARBA" id="ARBA00007417"/>
    </source>
</evidence>
<feature type="domain" description="CMP/dCMP-type deaminase" evidence="17">
    <location>
        <begin position="1"/>
        <end position="118"/>
    </location>
</feature>
<evidence type="ECO:0000256" key="13">
    <source>
        <dbReference type="PIRNR" id="PIRNR006769"/>
    </source>
</evidence>